<feature type="compositionally biased region" description="Polar residues" evidence="1">
    <location>
        <begin position="127"/>
        <end position="136"/>
    </location>
</feature>
<evidence type="ECO:0000313" key="3">
    <source>
        <dbReference type="EMBL" id="KPA36443.1"/>
    </source>
</evidence>
<dbReference type="OrthoDB" id="4161186at2759"/>
<evidence type="ECO:0000256" key="1">
    <source>
        <dbReference type="SAM" id="MobiDB-lite"/>
    </source>
</evidence>
<feature type="domain" description="PD-(D/E)XK nuclease-like" evidence="2">
    <location>
        <begin position="203"/>
        <end position="428"/>
    </location>
</feature>
<proteinExistence type="predicted"/>
<keyword evidence="4" id="KW-1185">Reference proteome</keyword>
<feature type="region of interest" description="Disordered" evidence="1">
    <location>
        <begin position="97"/>
        <end position="137"/>
    </location>
</feature>
<dbReference type="AlphaFoldDB" id="A0A0M9EN43"/>
<feature type="compositionally biased region" description="Polar residues" evidence="1">
    <location>
        <begin position="1"/>
        <end position="12"/>
    </location>
</feature>
<evidence type="ECO:0000313" key="4">
    <source>
        <dbReference type="Proteomes" id="UP000037904"/>
    </source>
</evidence>
<feature type="region of interest" description="Disordered" evidence="1">
    <location>
        <begin position="1"/>
        <end position="85"/>
    </location>
</feature>
<sequence length="441" mass="50162">MYTSEKAVSSWLNGIPDTPPSSAQNSHPNKRRKLNRPDLPSPPTSEPVDMNLSTPNADKKRARENDDDLDETPRPSRQEDSKYPSLVWEPFSVPFGRANSQTSSSQASSNSITSGSYPRLKKPKPVSNRTSPTRQMRNAELAETGFNTDSLRSDMCPPKLKALWEELDTISQCSGILPLTLQDRWKEAGARIPVYAFGSAMETTELPDFEWVRGLYQRAKDCRFNRESELSWNGDVHAPILEHIFRTDRFKSKGLIDFRWAQSAQIIADFKPKDAPAKMVDFCVLYEPERGSAEEKAIEKTSSIRPGRSINHTDSSRDLCQRPIALSIETKRPYMEGDSATLQISTWHSAQWRSLRYEPTTMTRSIEFLPGIIVQGHEWRFVASVLDSHNKSWLLEEVRLGGTDSEMGIYALVLTLQRLRRWMIEDYWPAFKTDILGFDAG</sequence>
<protein>
    <recommendedName>
        <fullName evidence="2">PD-(D/E)XK nuclease-like domain-containing protein</fullName>
    </recommendedName>
</protein>
<comment type="caution">
    <text evidence="3">The sequence shown here is derived from an EMBL/GenBank/DDBJ whole genome shotgun (WGS) entry which is preliminary data.</text>
</comment>
<name>A0A0M9EN43_FUSLA</name>
<accession>A0A0M9EN43</accession>
<organism evidence="3 4">
    <name type="scientific">Fusarium langsethiae</name>
    <dbReference type="NCBI Taxonomy" id="179993"/>
    <lineage>
        <taxon>Eukaryota</taxon>
        <taxon>Fungi</taxon>
        <taxon>Dikarya</taxon>
        <taxon>Ascomycota</taxon>
        <taxon>Pezizomycotina</taxon>
        <taxon>Sordariomycetes</taxon>
        <taxon>Hypocreomycetidae</taxon>
        <taxon>Hypocreales</taxon>
        <taxon>Nectriaceae</taxon>
        <taxon>Fusarium</taxon>
    </lineage>
</organism>
<reference evidence="3 4" key="1">
    <citation type="submission" date="2015-04" db="EMBL/GenBank/DDBJ databases">
        <title>The draft genome sequence of Fusarium langsethiae, a T-2/HT-2 mycotoxin producer.</title>
        <authorList>
            <person name="Lysoe E."/>
            <person name="Divon H.H."/>
            <person name="Terzi V."/>
            <person name="Orru L."/>
            <person name="Lamontanara A."/>
            <person name="Kolseth A.-K."/>
            <person name="Frandsen R.J."/>
            <person name="Nielsen K."/>
            <person name="Thrane U."/>
        </authorList>
    </citation>
    <scope>NUCLEOTIDE SEQUENCE [LARGE SCALE GENOMIC DNA]</scope>
    <source>
        <strain evidence="3 4">Fl201059</strain>
    </source>
</reference>
<dbReference type="Pfam" id="PF20516">
    <property type="entry name" value="PDDEXK_12"/>
    <property type="match status" value="1"/>
</dbReference>
<evidence type="ECO:0000259" key="2">
    <source>
        <dbReference type="Pfam" id="PF20516"/>
    </source>
</evidence>
<gene>
    <name evidence="3" type="ORF">FLAG1_10791</name>
</gene>
<dbReference type="Proteomes" id="UP000037904">
    <property type="component" value="Unassembled WGS sequence"/>
</dbReference>
<feature type="compositionally biased region" description="Low complexity" evidence="1">
    <location>
        <begin position="98"/>
        <end position="116"/>
    </location>
</feature>
<dbReference type="EMBL" id="JXCE01000639">
    <property type="protein sequence ID" value="KPA36443.1"/>
    <property type="molecule type" value="Genomic_DNA"/>
</dbReference>
<dbReference type="InterPro" id="IPR046797">
    <property type="entry name" value="PDDEXK_12"/>
</dbReference>
<feature type="compositionally biased region" description="Basic and acidic residues" evidence="1">
    <location>
        <begin position="71"/>
        <end position="82"/>
    </location>
</feature>